<dbReference type="InterPro" id="IPR053926">
    <property type="entry name" value="RecX_HTH_1st"/>
</dbReference>
<evidence type="ECO:0000313" key="9">
    <source>
        <dbReference type="Proteomes" id="UP000215301"/>
    </source>
</evidence>
<evidence type="ECO:0000256" key="1">
    <source>
        <dbReference type="ARBA" id="ARBA00004496"/>
    </source>
</evidence>
<evidence type="ECO:0000256" key="3">
    <source>
        <dbReference type="ARBA" id="ARBA00018111"/>
    </source>
</evidence>
<accession>A0A231VHN1</accession>
<organism evidence="8 9">
    <name type="scientific">Thermoanaerobacterium thermosaccharolyticum</name>
    <name type="common">Clostridium thermosaccharolyticum</name>
    <dbReference type="NCBI Taxonomy" id="1517"/>
    <lineage>
        <taxon>Bacteria</taxon>
        <taxon>Bacillati</taxon>
        <taxon>Bacillota</taxon>
        <taxon>Clostridia</taxon>
        <taxon>Thermoanaerobacterales</taxon>
        <taxon>Thermoanaerobacteraceae</taxon>
        <taxon>Thermoanaerobacterium</taxon>
    </lineage>
</organism>
<keyword evidence="4 5" id="KW-0963">Cytoplasm</keyword>
<dbReference type="InterPro" id="IPR036388">
    <property type="entry name" value="WH-like_DNA-bd_sf"/>
</dbReference>
<dbReference type="GO" id="GO:0005737">
    <property type="term" value="C:cytoplasm"/>
    <property type="evidence" value="ECO:0007669"/>
    <property type="project" value="UniProtKB-SubCell"/>
</dbReference>
<dbReference type="Pfam" id="PF02631">
    <property type="entry name" value="RecX_HTH2"/>
    <property type="match status" value="1"/>
</dbReference>
<protein>
    <recommendedName>
        <fullName evidence="3 5">Regulatory protein RecX</fullName>
    </recommendedName>
</protein>
<dbReference type="Pfam" id="PF21982">
    <property type="entry name" value="RecX_HTH1"/>
    <property type="match status" value="1"/>
</dbReference>
<gene>
    <name evidence="5" type="primary">recX</name>
    <name evidence="8" type="ORF">CE561_06955</name>
</gene>
<proteinExistence type="inferred from homology"/>
<evidence type="ECO:0000313" key="8">
    <source>
        <dbReference type="EMBL" id="OXT07558.1"/>
    </source>
</evidence>
<dbReference type="PANTHER" id="PTHR33602">
    <property type="entry name" value="REGULATORY PROTEIN RECX FAMILY PROTEIN"/>
    <property type="match status" value="1"/>
</dbReference>
<dbReference type="Proteomes" id="UP000215301">
    <property type="component" value="Unassembled WGS sequence"/>
</dbReference>
<dbReference type="RefSeq" id="WP_094045038.1">
    <property type="nucleotide sequence ID" value="NZ_NKHD01000020.1"/>
</dbReference>
<comment type="subcellular location">
    <subcellularLocation>
        <location evidence="1 5">Cytoplasm</location>
    </subcellularLocation>
</comment>
<feature type="domain" description="RecX first three-helical" evidence="7">
    <location>
        <begin position="61"/>
        <end position="100"/>
    </location>
</feature>
<evidence type="ECO:0000256" key="2">
    <source>
        <dbReference type="ARBA" id="ARBA00009695"/>
    </source>
</evidence>
<dbReference type="GO" id="GO:0006282">
    <property type="term" value="P:regulation of DNA repair"/>
    <property type="evidence" value="ECO:0007669"/>
    <property type="project" value="UniProtKB-UniRule"/>
</dbReference>
<dbReference type="EMBL" id="NKHD01000020">
    <property type="protein sequence ID" value="OXT07558.1"/>
    <property type="molecule type" value="Genomic_DNA"/>
</dbReference>
<dbReference type="InterPro" id="IPR003783">
    <property type="entry name" value="Regulatory_RecX"/>
</dbReference>
<evidence type="ECO:0000256" key="5">
    <source>
        <dbReference type="HAMAP-Rule" id="MF_01114"/>
    </source>
</evidence>
<reference evidence="8 9" key="1">
    <citation type="submission" date="2017-06" db="EMBL/GenBank/DDBJ databases">
        <title>Isolation and characterization of a thermophilic and butanogenic Thermoanaerobacterium thermosaccharolyticum M5 capable of efficient degradation of hemicellulose.</title>
        <authorList>
            <person name="Xin F."/>
            <person name="Jiang Y."/>
        </authorList>
    </citation>
    <scope>NUCLEOTIDE SEQUENCE [LARGE SCALE GENOMIC DNA]</scope>
    <source>
        <strain evidence="8 9">M5</strain>
    </source>
</reference>
<sequence length="199" mass="24184">MKITNIEKQKNNSMRFNVYIDNKYAFSVSYEEKKEFGLEEGIDINEEQYNYYVNYLINKNAYNDSIKFLSYSMRTKKELINKLKSMGYDNSIINNVLEKLIKQRYIDDEYYTELYIKEKKERLYSKYRIYNELYRKGIDPSIITSKLDQLYEDEIDTIKKLIIKKRVSTNDKLKIKNYLFRKGFMIEDINKVLLDEEVK</sequence>
<name>A0A231VHN1_THETR</name>
<feature type="domain" description="RecX second three-helical" evidence="6">
    <location>
        <begin position="107"/>
        <end position="144"/>
    </location>
</feature>
<comment type="caution">
    <text evidence="8">The sequence shown here is derived from an EMBL/GenBank/DDBJ whole genome shotgun (WGS) entry which is preliminary data.</text>
</comment>
<evidence type="ECO:0000256" key="4">
    <source>
        <dbReference type="ARBA" id="ARBA00022490"/>
    </source>
</evidence>
<dbReference type="PANTHER" id="PTHR33602:SF1">
    <property type="entry name" value="REGULATORY PROTEIN RECX FAMILY PROTEIN"/>
    <property type="match status" value="1"/>
</dbReference>
<evidence type="ECO:0000259" key="6">
    <source>
        <dbReference type="Pfam" id="PF02631"/>
    </source>
</evidence>
<comment type="function">
    <text evidence="5">Modulates RecA activity.</text>
</comment>
<evidence type="ECO:0000259" key="7">
    <source>
        <dbReference type="Pfam" id="PF21982"/>
    </source>
</evidence>
<dbReference type="HAMAP" id="MF_01114">
    <property type="entry name" value="RecX"/>
    <property type="match status" value="1"/>
</dbReference>
<dbReference type="InterPro" id="IPR053924">
    <property type="entry name" value="RecX_HTH_2nd"/>
</dbReference>
<comment type="similarity">
    <text evidence="2 5">Belongs to the RecX family.</text>
</comment>
<dbReference type="Gene3D" id="1.10.10.10">
    <property type="entry name" value="Winged helix-like DNA-binding domain superfamily/Winged helix DNA-binding domain"/>
    <property type="match status" value="2"/>
</dbReference>
<dbReference type="AlphaFoldDB" id="A0A231VHN1"/>